<feature type="region of interest" description="Disordered" evidence="1">
    <location>
        <begin position="67"/>
        <end position="100"/>
    </location>
</feature>
<protein>
    <submittedName>
        <fullName evidence="2">Uncharacterized protein</fullName>
    </submittedName>
</protein>
<reference evidence="2" key="1">
    <citation type="submission" date="2021-02" db="EMBL/GenBank/DDBJ databases">
        <title>Comparative genomics reveals that relaxation of natural selection precedes convergent phenotypic evolution of cavefish.</title>
        <authorList>
            <person name="Peng Z."/>
        </authorList>
    </citation>
    <scope>NUCLEOTIDE SEQUENCE</scope>
    <source>
        <tissue evidence="2">Muscle</tissue>
    </source>
</reference>
<gene>
    <name evidence="2" type="ORF">IRJ41_021318</name>
</gene>
<proteinExistence type="predicted"/>
<dbReference type="Proteomes" id="UP001059041">
    <property type="component" value="Linkage Group LG17"/>
</dbReference>
<sequence length="117" mass="13350">MAGESLGASPVAFSLFLGTFAWTGHQLDMSSSKCKKRKRWFKSRSPCKHKEFPAPDRVITTRVRATNPAASQEEREEGMHKEWEVQEKERQKPRDARPGVPWQWGLLVSAANRSRAI</sequence>
<name>A0A9W7WGB2_TRIRA</name>
<accession>A0A9W7WGB2</accession>
<evidence type="ECO:0000256" key="1">
    <source>
        <dbReference type="SAM" id="MobiDB-lite"/>
    </source>
</evidence>
<organism evidence="2 3">
    <name type="scientific">Triplophysa rosa</name>
    <name type="common">Cave loach</name>
    <dbReference type="NCBI Taxonomy" id="992332"/>
    <lineage>
        <taxon>Eukaryota</taxon>
        <taxon>Metazoa</taxon>
        <taxon>Chordata</taxon>
        <taxon>Craniata</taxon>
        <taxon>Vertebrata</taxon>
        <taxon>Euteleostomi</taxon>
        <taxon>Actinopterygii</taxon>
        <taxon>Neopterygii</taxon>
        <taxon>Teleostei</taxon>
        <taxon>Ostariophysi</taxon>
        <taxon>Cypriniformes</taxon>
        <taxon>Nemacheilidae</taxon>
        <taxon>Triplophysa</taxon>
    </lineage>
</organism>
<evidence type="ECO:0000313" key="3">
    <source>
        <dbReference type="Proteomes" id="UP001059041"/>
    </source>
</evidence>
<dbReference type="EMBL" id="JAFHDT010000017">
    <property type="protein sequence ID" value="KAI7798060.1"/>
    <property type="molecule type" value="Genomic_DNA"/>
</dbReference>
<evidence type="ECO:0000313" key="2">
    <source>
        <dbReference type="EMBL" id="KAI7798060.1"/>
    </source>
</evidence>
<feature type="compositionally biased region" description="Basic and acidic residues" evidence="1">
    <location>
        <begin position="77"/>
        <end position="97"/>
    </location>
</feature>
<dbReference type="AlphaFoldDB" id="A0A9W7WGB2"/>
<keyword evidence="3" id="KW-1185">Reference proteome</keyword>
<comment type="caution">
    <text evidence="2">The sequence shown here is derived from an EMBL/GenBank/DDBJ whole genome shotgun (WGS) entry which is preliminary data.</text>
</comment>